<sequence length="140" mass="16754">MPYKAFVSIEKEMHEVTLVSLRLKRLKEKVIDLINTTNSKTRYSIPHFKIVDSNGQYITSNRELRITFKTKPVFFFIHFIYSLSLFLLNNDDEKYPENEKKQDEFYNVVTHRSAEIDKDFSWNKANKKAHEMVNEMINNK</sequence>
<gene>
    <name evidence="1" type="ORF">RFI_01904</name>
</gene>
<dbReference type="AlphaFoldDB" id="X6PAS5"/>
<comment type="caution">
    <text evidence="1">The sequence shown here is derived from an EMBL/GenBank/DDBJ whole genome shotgun (WGS) entry which is preliminary data.</text>
</comment>
<evidence type="ECO:0000313" key="1">
    <source>
        <dbReference type="EMBL" id="ETO35169.1"/>
    </source>
</evidence>
<protein>
    <submittedName>
        <fullName evidence="1">Uncharacterized protein</fullName>
    </submittedName>
</protein>
<accession>X6PAS5</accession>
<evidence type="ECO:0000313" key="2">
    <source>
        <dbReference type="Proteomes" id="UP000023152"/>
    </source>
</evidence>
<dbReference type="EMBL" id="ASPP01001896">
    <property type="protein sequence ID" value="ETO35169.1"/>
    <property type="molecule type" value="Genomic_DNA"/>
</dbReference>
<reference evidence="1 2" key="1">
    <citation type="journal article" date="2013" name="Curr. Biol.">
        <title>The Genome of the Foraminiferan Reticulomyxa filosa.</title>
        <authorList>
            <person name="Glockner G."/>
            <person name="Hulsmann N."/>
            <person name="Schleicher M."/>
            <person name="Noegel A.A."/>
            <person name="Eichinger L."/>
            <person name="Gallinger C."/>
            <person name="Pawlowski J."/>
            <person name="Sierra R."/>
            <person name="Euteneuer U."/>
            <person name="Pillet L."/>
            <person name="Moustafa A."/>
            <person name="Platzer M."/>
            <person name="Groth M."/>
            <person name="Szafranski K."/>
            <person name="Schliwa M."/>
        </authorList>
    </citation>
    <scope>NUCLEOTIDE SEQUENCE [LARGE SCALE GENOMIC DNA]</scope>
</reference>
<keyword evidence="2" id="KW-1185">Reference proteome</keyword>
<name>X6PAS5_RETFI</name>
<dbReference type="Proteomes" id="UP000023152">
    <property type="component" value="Unassembled WGS sequence"/>
</dbReference>
<organism evidence="1 2">
    <name type="scientific">Reticulomyxa filosa</name>
    <dbReference type="NCBI Taxonomy" id="46433"/>
    <lineage>
        <taxon>Eukaryota</taxon>
        <taxon>Sar</taxon>
        <taxon>Rhizaria</taxon>
        <taxon>Retaria</taxon>
        <taxon>Foraminifera</taxon>
        <taxon>Monothalamids</taxon>
        <taxon>Reticulomyxidae</taxon>
        <taxon>Reticulomyxa</taxon>
    </lineage>
</organism>
<proteinExistence type="predicted"/>